<proteinExistence type="predicted"/>
<evidence type="ECO:0000313" key="2">
    <source>
        <dbReference type="EMBL" id="CAG8752185.1"/>
    </source>
</evidence>
<evidence type="ECO:0000313" key="3">
    <source>
        <dbReference type="Proteomes" id="UP000789405"/>
    </source>
</evidence>
<accession>A0A9N9IUL2</accession>
<feature type="region of interest" description="Disordered" evidence="1">
    <location>
        <begin position="234"/>
        <end position="261"/>
    </location>
</feature>
<evidence type="ECO:0000256" key="1">
    <source>
        <dbReference type="SAM" id="MobiDB-lite"/>
    </source>
</evidence>
<name>A0A9N9IUL2_9GLOM</name>
<dbReference type="EMBL" id="CAJVPY010015516">
    <property type="protein sequence ID" value="CAG8752185.1"/>
    <property type="molecule type" value="Genomic_DNA"/>
</dbReference>
<reference evidence="2" key="1">
    <citation type="submission" date="2021-06" db="EMBL/GenBank/DDBJ databases">
        <authorList>
            <person name="Kallberg Y."/>
            <person name="Tangrot J."/>
            <person name="Rosling A."/>
        </authorList>
    </citation>
    <scope>NUCLEOTIDE SEQUENCE</scope>
    <source>
        <strain evidence="2">MA453B</strain>
    </source>
</reference>
<feature type="compositionally biased region" description="Basic and acidic residues" evidence="1">
    <location>
        <begin position="244"/>
        <end position="261"/>
    </location>
</feature>
<sequence length="501" mass="57762">IDCYVKLNDWYNAFKFACSERESENDILIRNGFEAANKLISNNLPVNLSLNPDAIYTSRLLDFKYLPEPRNSYTLETRENPNFNSNNRKEPLKDFTRSLSIVPDNEFAQKSESLYLIELTEPDITINNNSNSKVWNNINSNFASVHASVAQKTADTERLLSLLIKQKDNIDKILDSQPVCALGPDFQQGHSVPCIACWVTMPLDMVIVEQLSALFDNEFEIIIHIVEEQYKSLNNGNNGNKTNRKNENNEKSKVNGEKDDDDRNRIIKCSYVDNPFMQVQSVAYVEFENILQTFTINAYIRANIITMNRVSRNLLEFSINLSQCETGKMLSEICESFQGIIGYYLDSILIKVSPIFYNEDAINVIDTGFNGQIGTTGLTASSNKKYRNITETSNWQMDLNFCANTGVRWSYQYNFNGTDRKWQNSHTHIGHWYLSDEMKGFRITITQILCHKFNSYFFLCGKKPEIIKKCPKIFHNLEISFTDMANFNENFEKLAKKVHRT</sequence>
<comment type="caution">
    <text evidence="2">The sequence shown here is derived from an EMBL/GenBank/DDBJ whole genome shotgun (WGS) entry which is preliminary data.</text>
</comment>
<organism evidence="2 3">
    <name type="scientific">Dentiscutata erythropus</name>
    <dbReference type="NCBI Taxonomy" id="1348616"/>
    <lineage>
        <taxon>Eukaryota</taxon>
        <taxon>Fungi</taxon>
        <taxon>Fungi incertae sedis</taxon>
        <taxon>Mucoromycota</taxon>
        <taxon>Glomeromycotina</taxon>
        <taxon>Glomeromycetes</taxon>
        <taxon>Diversisporales</taxon>
        <taxon>Gigasporaceae</taxon>
        <taxon>Dentiscutata</taxon>
    </lineage>
</organism>
<dbReference type="OrthoDB" id="2375172at2759"/>
<feature type="non-terminal residue" evidence="2">
    <location>
        <position position="1"/>
    </location>
</feature>
<keyword evidence="3" id="KW-1185">Reference proteome</keyword>
<protein>
    <submittedName>
        <fullName evidence="2">24822_t:CDS:1</fullName>
    </submittedName>
</protein>
<gene>
    <name evidence="2" type="ORF">DERYTH_LOCUS17004</name>
</gene>
<dbReference type="AlphaFoldDB" id="A0A9N9IUL2"/>
<dbReference type="Proteomes" id="UP000789405">
    <property type="component" value="Unassembled WGS sequence"/>
</dbReference>